<evidence type="ECO:0000313" key="2">
    <source>
        <dbReference type="EMBL" id="EAL60816.1"/>
    </source>
</evidence>
<dbReference type="STRING" id="44689.Q54C34"/>
<dbReference type="OMA" id="IHYTELA"/>
<comment type="caution">
    <text evidence="2">The sequence shown here is derived from an EMBL/GenBank/DDBJ whole genome shotgun (WGS) entry which is preliminary data.</text>
</comment>
<dbReference type="AlphaFoldDB" id="Q54C34"/>
<dbReference type="PhylomeDB" id="Q54C34"/>
<dbReference type="InterPro" id="IPR011990">
    <property type="entry name" value="TPR-like_helical_dom_sf"/>
</dbReference>
<dbReference type="FunCoup" id="Q54C34">
    <property type="interactions" value="755"/>
</dbReference>
<protein>
    <submittedName>
        <fullName evidence="2">N-acetyltransferase, non-catalytic subunit</fullName>
    </submittedName>
</protein>
<dbReference type="GO" id="GO:0031416">
    <property type="term" value="C:NatB complex"/>
    <property type="evidence" value="ECO:0000250"/>
    <property type="project" value="dictyBase"/>
</dbReference>
<dbReference type="InterPro" id="IPR019183">
    <property type="entry name" value="NAA25_NatB_aux_su"/>
</dbReference>
<gene>
    <name evidence="2" type="ORF">DDB_G0293234</name>
</gene>
<accession>Q54C34</accession>
<dbReference type="EMBL" id="AAFI02000200">
    <property type="protein sequence ID" value="EAL60816.1"/>
    <property type="molecule type" value="Genomic_DNA"/>
</dbReference>
<dbReference type="Gene3D" id="1.25.40.1040">
    <property type="match status" value="1"/>
</dbReference>
<keyword evidence="3" id="KW-1185">Reference proteome</keyword>
<dbReference type="dictyBase" id="DDB_G0293234"/>
<dbReference type="SMR" id="Q54C34"/>
<dbReference type="Pfam" id="PF09797">
    <property type="entry name" value="NatB_MDM20"/>
    <property type="match status" value="1"/>
</dbReference>
<dbReference type="PANTHER" id="PTHR22767">
    <property type="entry name" value="N-TERMINAL ACETYLTRANSFERASE-RELATED"/>
    <property type="match status" value="1"/>
</dbReference>
<dbReference type="GO" id="GO:0007010">
    <property type="term" value="P:cytoskeleton organization"/>
    <property type="evidence" value="ECO:0000318"/>
    <property type="project" value="GO_Central"/>
</dbReference>
<proteinExistence type="inferred from homology"/>
<evidence type="ECO:0000256" key="1">
    <source>
        <dbReference type="ARBA" id="ARBA00006298"/>
    </source>
</evidence>
<name>Q54C34_DICDI</name>
<dbReference type="PANTHER" id="PTHR22767:SF3">
    <property type="entry name" value="N-ALPHA-ACETYLTRANSFERASE 25, NATB AUXILIARY SUBUNIT"/>
    <property type="match status" value="1"/>
</dbReference>
<dbReference type="eggNOG" id="KOG2053">
    <property type="taxonomic scope" value="Eukaryota"/>
</dbReference>
<dbReference type="PaxDb" id="44689-DDB0238096"/>
<evidence type="ECO:0000313" key="3">
    <source>
        <dbReference type="Proteomes" id="UP000002195"/>
    </source>
</evidence>
<reference evidence="2 3" key="1">
    <citation type="journal article" date="2005" name="Nature">
        <title>The genome of the social amoeba Dictyostelium discoideum.</title>
        <authorList>
            <consortium name="The Dictyostelium discoideum Sequencing Consortium"/>
            <person name="Eichinger L."/>
            <person name="Pachebat J.A."/>
            <person name="Glockner G."/>
            <person name="Rajandream M.A."/>
            <person name="Sucgang R."/>
            <person name="Berriman M."/>
            <person name="Song J."/>
            <person name="Olsen R."/>
            <person name="Szafranski K."/>
            <person name="Xu Q."/>
            <person name="Tunggal B."/>
            <person name="Kummerfeld S."/>
            <person name="Madera M."/>
            <person name="Konfortov B.A."/>
            <person name="Rivero F."/>
            <person name="Bankier A.T."/>
            <person name="Lehmann R."/>
            <person name="Hamlin N."/>
            <person name="Davies R."/>
            <person name="Gaudet P."/>
            <person name="Fey P."/>
            <person name="Pilcher K."/>
            <person name="Chen G."/>
            <person name="Saunders D."/>
            <person name="Sodergren E."/>
            <person name="Davis P."/>
            <person name="Kerhornou A."/>
            <person name="Nie X."/>
            <person name="Hall N."/>
            <person name="Anjard C."/>
            <person name="Hemphill L."/>
            <person name="Bason N."/>
            <person name="Farbrother P."/>
            <person name="Desany B."/>
            <person name="Just E."/>
            <person name="Morio T."/>
            <person name="Rost R."/>
            <person name="Churcher C."/>
            <person name="Cooper J."/>
            <person name="Haydock S."/>
            <person name="van Driessche N."/>
            <person name="Cronin A."/>
            <person name="Goodhead I."/>
            <person name="Muzny D."/>
            <person name="Mourier T."/>
            <person name="Pain A."/>
            <person name="Lu M."/>
            <person name="Harper D."/>
            <person name="Lindsay R."/>
            <person name="Hauser H."/>
            <person name="James K."/>
            <person name="Quiles M."/>
            <person name="Madan Babu M."/>
            <person name="Saito T."/>
            <person name="Buchrieser C."/>
            <person name="Wardroper A."/>
            <person name="Felder M."/>
            <person name="Thangavelu M."/>
            <person name="Johnson D."/>
            <person name="Knights A."/>
            <person name="Loulseged H."/>
            <person name="Mungall K."/>
            <person name="Oliver K."/>
            <person name="Price C."/>
            <person name="Quail M.A."/>
            <person name="Urushihara H."/>
            <person name="Hernandez J."/>
            <person name="Rabbinowitsch E."/>
            <person name="Steffen D."/>
            <person name="Sanders M."/>
            <person name="Ma J."/>
            <person name="Kohara Y."/>
            <person name="Sharp S."/>
            <person name="Simmonds M."/>
            <person name="Spiegler S."/>
            <person name="Tivey A."/>
            <person name="Sugano S."/>
            <person name="White B."/>
            <person name="Walker D."/>
            <person name="Woodward J."/>
            <person name="Winckler T."/>
            <person name="Tanaka Y."/>
            <person name="Shaulsky G."/>
            <person name="Schleicher M."/>
            <person name="Weinstock G."/>
            <person name="Rosenthal A."/>
            <person name="Cox E.C."/>
            <person name="Chisholm R.L."/>
            <person name="Gibbs R."/>
            <person name="Loomis W.F."/>
            <person name="Platzer M."/>
            <person name="Kay R.R."/>
            <person name="Williams J."/>
            <person name="Dear P.H."/>
            <person name="Noegel A.A."/>
            <person name="Barrell B."/>
            <person name="Kuspa A."/>
        </authorList>
    </citation>
    <scope>NUCLEOTIDE SEQUENCE [LARGE SCALE GENOMIC DNA]</scope>
    <source>
        <strain evidence="2 3">AX4</strain>
    </source>
</reference>
<dbReference type="Proteomes" id="UP000002195">
    <property type="component" value="Unassembled WGS sequence"/>
</dbReference>
<sequence>MSNKLSGIYSALDSGNNKQSLKLCNALLTKKKDENTNIVKVLKAITLIKLGENEEAIKCADEVAFIGHYNETLLSNLNYFYKSVQQGYKMTKVYEASVKAYPKNENLAEGLFLAYAKVRDYKQQQQVILDLQKNFPSHQHSLWYLMTILSMVHDNPSNQLFIGLSQKLAEKLVEEGKIKTSEHLYMYETVLDIQGKTSEHLNLIKGKLGELYNVATERLKILGDLNQKLGNHQEAANNYSEILTKYEPDEWSCYMGYFDNIWSLNDISKIDDAKQFIQNIQSQQTSKHLLRGPLLAEIEIYYRLLTTTTTANGNPAANIDGPVFNKFIELILNYFTKFGTKPVLYSDLKKYLQFIETKKSIEQRKEIMDRIYKLVSLDKDEANHISQLSNYHKLSRVLGLQLEMSIEESIKIIKEILEEYQYNTKKFPLAIESERYPGDDLILICHFLLMDQYEKTKQVSLLLESAAILEFAHSISTKNYQFNLYLLSLYFELGAHQLASNHFKILNIKNIQYDTLGHLVADQFIREPTCFSNAINAFEKSAKFYNENESTADYVAACYQNGCYSKITEIQKFQVKVANSFQKSVYETERQLFNFMLIRFKKLPNANFTASQFVEICKSQISSTDPINFDCSNEVLNALSFNHDNTIFDKFNPTTTSNSDSIKQVENQIQGITSLYFENTEKSTLLLQLTYRRQILNILYLISTQSPIDLNQFNQLLISLESTTTKLNSINSHKIDNLTRISTLNNFKLLNLILNLLKEFNEEKLKQVKELLELINNEITEIVKVLSDNIRESVVLGNSLNSLSRSSRMVVSSFIEPITWFSFIALLVNSALPGKRAKKKEEYHTTIRTDLETLVKKLSDDSLNLSNIINEKSLSKLSLTEDDNNKSTILETLNTQSIAKNVSENSIKSVTELQEYLNSMKTLLTFSINNTNNTTNA</sequence>
<dbReference type="SUPFAM" id="SSF48452">
    <property type="entry name" value="TPR-like"/>
    <property type="match status" value="1"/>
</dbReference>
<dbReference type="RefSeq" id="XP_629232.1">
    <property type="nucleotide sequence ID" value="XM_629230.1"/>
</dbReference>
<dbReference type="GO" id="GO:0005737">
    <property type="term" value="C:cytoplasm"/>
    <property type="evidence" value="ECO:0000318"/>
    <property type="project" value="GO_Central"/>
</dbReference>
<dbReference type="VEuPathDB" id="AmoebaDB:DDB_G0293234"/>
<dbReference type="HOGENOM" id="CLU_008075_0_0_1"/>
<comment type="similarity">
    <text evidence="1">Belongs to the MDM20/NAA25 family.</text>
</comment>
<dbReference type="KEGG" id="ddi:DDB_G0293234"/>
<dbReference type="GeneID" id="8629114"/>
<dbReference type="GO" id="GO:0010698">
    <property type="term" value="F:acetyltransferase activator activity"/>
    <property type="evidence" value="ECO:0000318"/>
    <property type="project" value="GO_Central"/>
</dbReference>
<organism evidence="2 3">
    <name type="scientific">Dictyostelium discoideum</name>
    <name type="common">Social amoeba</name>
    <dbReference type="NCBI Taxonomy" id="44689"/>
    <lineage>
        <taxon>Eukaryota</taxon>
        <taxon>Amoebozoa</taxon>
        <taxon>Evosea</taxon>
        <taxon>Eumycetozoa</taxon>
        <taxon>Dictyostelia</taxon>
        <taxon>Dictyosteliales</taxon>
        <taxon>Dictyosteliaceae</taxon>
        <taxon>Dictyostelium</taxon>
    </lineage>
</organism>
<dbReference type="InParanoid" id="Q54C34"/>